<accession>A0ABM8TVX9</accession>
<keyword evidence="7" id="KW-1185">Reference proteome</keyword>
<dbReference type="PROSITE" id="PS50931">
    <property type="entry name" value="HTH_LYSR"/>
    <property type="match status" value="1"/>
</dbReference>
<dbReference type="Pfam" id="PF03466">
    <property type="entry name" value="LysR_substrate"/>
    <property type="match status" value="1"/>
</dbReference>
<keyword evidence="3" id="KW-0238">DNA-binding</keyword>
<reference evidence="6 7" key="1">
    <citation type="submission" date="2021-03" db="EMBL/GenBank/DDBJ databases">
        <authorList>
            <person name="Peeters C."/>
        </authorList>
    </citation>
    <scope>NUCLEOTIDE SEQUENCE [LARGE SCALE GENOMIC DNA]</scope>
    <source>
        <strain evidence="6 7">LMG 26411</strain>
    </source>
</reference>
<keyword evidence="2" id="KW-0805">Transcription regulation</keyword>
<proteinExistence type="inferred from homology"/>
<keyword evidence="4" id="KW-0804">Transcription</keyword>
<sequence length="326" mass="36147">MESICFAGVAKLGSIVKTDTSFKHSIMSLSIDQLQAFAAAAETGSFSAAARRLGKAQSVISAAVANLEIDVGNALFDRTGRYPVLTSVGERLLVEARVILERCEHFRGVAMSLGEGVETRLVLAVDELYPEETLGGLLEEFSGLFPAVELELLFPLMEDVSRLVLEGGADLGIMWRQEVLPPALGFHALGWVPMQLVCAPDHPLAGGQRIDWEELKRYRQLMVATRTDSEEKMRLRVASDVWWVESQWVIVELVKRRLGWAFVPWHVVANSPAAAKLVSPPLAFQEQDWPVAMELVWLKQRPAGKAARWLRERICGQVLPRPIGAR</sequence>
<dbReference type="Proteomes" id="UP000672657">
    <property type="component" value="Unassembled WGS sequence"/>
</dbReference>
<dbReference type="InterPro" id="IPR036388">
    <property type="entry name" value="WH-like_DNA-bd_sf"/>
</dbReference>
<dbReference type="PRINTS" id="PR00039">
    <property type="entry name" value="HTHLYSR"/>
</dbReference>
<dbReference type="Gene3D" id="3.40.190.290">
    <property type="match status" value="1"/>
</dbReference>
<evidence type="ECO:0000256" key="1">
    <source>
        <dbReference type="ARBA" id="ARBA00009437"/>
    </source>
</evidence>
<dbReference type="SUPFAM" id="SSF53850">
    <property type="entry name" value="Periplasmic binding protein-like II"/>
    <property type="match status" value="1"/>
</dbReference>
<organism evidence="6 7">
    <name type="scientific">Cupriavidus numazuensis</name>
    <dbReference type="NCBI Taxonomy" id="221992"/>
    <lineage>
        <taxon>Bacteria</taxon>
        <taxon>Pseudomonadati</taxon>
        <taxon>Pseudomonadota</taxon>
        <taxon>Betaproteobacteria</taxon>
        <taxon>Burkholderiales</taxon>
        <taxon>Burkholderiaceae</taxon>
        <taxon>Cupriavidus</taxon>
    </lineage>
</organism>
<evidence type="ECO:0000259" key="5">
    <source>
        <dbReference type="PROSITE" id="PS50931"/>
    </source>
</evidence>
<feature type="domain" description="HTH lysR-type" evidence="5">
    <location>
        <begin position="29"/>
        <end position="86"/>
    </location>
</feature>
<gene>
    <name evidence="6" type="ORF">LMG26411_07839</name>
</gene>
<evidence type="ECO:0000256" key="4">
    <source>
        <dbReference type="ARBA" id="ARBA00023163"/>
    </source>
</evidence>
<comment type="caution">
    <text evidence="6">The sequence shown here is derived from an EMBL/GenBank/DDBJ whole genome shotgun (WGS) entry which is preliminary data.</text>
</comment>
<evidence type="ECO:0000256" key="2">
    <source>
        <dbReference type="ARBA" id="ARBA00023015"/>
    </source>
</evidence>
<protein>
    <recommendedName>
        <fullName evidence="5">HTH lysR-type domain-containing protein</fullName>
    </recommendedName>
</protein>
<dbReference type="PANTHER" id="PTHR30126">
    <property type="entry name" value="HTH-TYPE TRANSCRIPTIONAL REGULATOR"/>
    <property type="match status" value="1"/>
</dbReference>
<dbReference type="InterPro" id="IPR005119">
    <property type="entry name" value="LysR_subst-bd"/>
</dbReference>
<evidence type="ECO:0000313" key="7">
    <source>
        <dbReference type="Proteomes" id="UP000672657"/>
    </source>
</evidence>
<dbReference type="SUPFAM" id="SSF46785">
    <property type="entry name" value="Winged helix' DNA-binding domain"/>
    <property type="match status" value="1"/>
</dbReference>
<dbReference type="EMBL" id="CAJPVI010000097">
    <property type="protein sequence ID" value="CAG2160890.1"/>
    <property type="molecule type" value="Genomic_DNA"/>
</dbReference>
<dbReference type="InterPro" id="IPR036390">
    <property type="entry name" value="WH_DNA-bd_sf"/>
</dbReference>
<comment type="similarity">
    <text evidence="1">Belongs to the LysR transcriptional regulatory family.</text>
</comment>
<evidence type="ECO:0000313" key="6">
    <source>
        <dbReference type="EMBL" id="CAG2160890.1"/>
    </source>
</evidence>
<evidence type="ECO:0000256" key="3">
    <source>
        <dbReference type="ARBA" id="ARBA00023125"/>
    </source>
</evidence>
<dbReference type="Pfam" id="PF00126">
    <property type="entry name" value="HTH_1"/>
    <property type="match status" value="1"/>
</dbReference>
<dbReference type="CDD" id="cd05466">
    <property type="entry name" value="PBP2_LTTR_substrate"/>
    <property type="match status" value="1"/>
</dbReference>
<dbReference type="InterPro" id="IPR000847">
    <property type="entry name" value="LysR_HTH_N"/>
</dbReference>
<dbReference type="PANTHER" id="PTHR30126:SF91">
    <property type="entry name" value="LYSR FAMILY TRANSCRIPTIONAL REGULATOR"/>
    <property type="match status" value="1"/>
</dbReference>
<name>A0ABM8TVX9_9BURK</name>
<dbReference type="Gene3D" id="1.10.10.10">
    <property type="entry name" value="Winged helix-like DNA-binding domain superfamily/Winged helix DNA-binding domain"/>
    <property type="match status" value="1"/>
</dbReference>